<gene>
    <name evidence="2" type="ORF">Tci_918152</name>
</gene>
<feature type="non-terminal residue" evidence="2">
    <location>
        <position position="46"/>
    </location>
</feature>
<reference evidence="2" key="1">
    <citation type="journal article" date="2019" name="Sci. Rep.">
        <title>Draft genome of Tanacetum cinerariifolium, the natural source of mosquito coil.</title>
        <authorList>
            <person name="Yamashiro T."/>
            <person name="Shiraishi A."/>
            <person name="Satake H."/>
            <person name="Nakayama K."/>
        </authorList>
    </citation>
    <scope>NUCLEOTIDE SEQUENCE</scope>
</reference>
<feature type="region of interest" description="Disordered" evidence="1">
    <location>
        <begin position="1"/>
        <end position="46"/>
    </location>
</feature>
<proteinExistence type="predicted"/>
<accession>A0A699WGR3</accession>
<protein>
    <submittedName>
        <fullName evidence="2">Uncharacterized protein</fullName>
    </submittedName>
</protein>
<evidence type="ECO:0000313" key="2">
    <source>
        <dbReference type="EMBL" id="GFD46183.1"/>
    </source>
</evidence>
<sequence length="46" mass="4989">MHIRNDPSFFLTNGTGAPQVPLAVPPTLSSRKAPVDKVPVLPEQHQ</sequence>
<organism evidence="2">
    <name type="scientific">Tanacetum cinerariifolium</name>
    <name type="common">Dalmatian daisy</name>
    <name type="synonym">Chrysanthemum cinerariifolium</name>
    <dbReference type="NCBI Taxonomy" id="118510"/>
    <lineage>
        <taxon>Eukaryota</taxon>
        <taxon>Viridiplantae</taxon>
        <taxon>Streptophyta</taxon>
        <taxon>Embryophyta</taxon>
        <taxon>Tracheophyta</taxon>
        <taxon>Spermatophyta</taxon>
        <taxon>Magnoliopsida</taxon>
        <taxon>eudicotyledons</taxon>
        <taxon>Gunneridae</taxon>
        <taxon>Pentapetalae</taxon>
        <taxon>asterids</taxon>
        <taxon>campanulids</taxon>
        <taxon>Asterales</taxon>
        <taxon>Asteraceae</taxon>
        <taxon>Asteroideae</taxon>
        <taxon>Anthemideae</taxon>
        <taxon>Anthemidinae</taxon>
        <taxon>Tanacetum</taxon>
    </lineage>
</organism>
<dbReference type="AlphaFoldDB" id="A0A699WGR3"/>
<name>A0A699WGR3_TANCI</name>
<dbReference type="EMBL" id="BKCJ011667584">
    <property type="protein sequence ID" value="GFD46183.1"/>
    <property type="molecule type" value="Genomic_DNA"/>
</dbReference>
<evidence type="ECO:0000256" key="1">
    <source>
        <dbReference type="SAM" id="MobiDB-lite"/>
    </source>
</evidence>
<comment type="caution">
    <text evidence="2">The sequence shown here is derived from an EMBL/GenBank/DDBJ whole genome shotgun (WGS) entry which is preliminary data.</text>
</comment>